<organism evidence="1 2">
    <name type="scientific">Trichinella nativa</name>
    <dbReference type="NCBI Taxonomy" id="6335"/>
    <lineage>
        <taxon>Eukaryota</taxon>
        <taxon>Metazoa</taxon>
        <taxon>Ecdysozoa</taxon>
        <taxon>Nematoda</taxon>
        <taxon>Enoplea</taxon>
        <taxon>Dorylaimia</taxon>
        <taxon>Trichinellida</taxon>
        <taxon>Trichinellidae</taxon>
        <taxon>Trichinella</taxon>
    </lineage>
</organism>
<proteinExistence type="predicted"/>
<dbReference type="AlphaFoldDB" id="A0A1Y3ERR2"/>
<dbReference type="EMBL" id="LVZM01006760">
    <property type="protein sequence ID" value="OUC46447.1"/>
    <property type="molecule type" value="Genomic_DNA"/>
</dbReference>
<gene>
    <name evidence="1" type="ORF">D917_07715</name>
</gene>
<protein>
    <submittedName>
        <fullName evidence="1">Uncharacterized protein</fullName>
    </submittedName>
</protein>
<sequence>MNYLLFMLASIDCKLNKCPKNEAKVFKTIDLKRTACDFASKISQRRNPFLFSTFCHSRAKKHRVGLWHWDETKRWTYGRSQLNAGNKTIHMHGRC</sequence>
<reference evidence="1 2" key="1">
    <citation type="submission" date="2015-04" db="EMBL/GenBank/DDBJ databases">
        <title>Draft genome of the roundworm Trichinella nativa.</title>
        <authorList>
            <person name="Mitreva M."/>
        </authorList>
    </citation>
    <scope>NUCLEOTIDE SEQUENCE [LARGE SCALE GENOMIC DNA]</scope>
    <source>
        <strain evidence="1 2">ISS45</strain>
    </source>
</reference>
<accession>A0A1Y3ERR2</accession>
<evidence type="ECO:0000313" key="2">
    <source>
        <dbReference type="Proteomes" id="UP000243006"/>
    </source>
</evidence>
<dbReference type="Proteomes" id="UP000243006">
    <property type="component" value="Unassembled WGS sequence"/>
</dbReference>
<evidence type="ECO:0000313" key="1">
    <source>
        <dbReference type="EMBL" id="OUC46447.1"/>
    </source>
</evidence>
<comment type="caution">
    <text evidence="1">The sequence shown here is derived from an EMBL/GenBank/DDBJ whole genome shotgun (WGS) entry which is preliminary data.</text>
</comment>
<name>A0A1Y3ERR2_9BILA</name>